<evidence type="ECO:0000313" key="1">
    <source>
        <dbReference type="EMBL" id="MDO1512595.1"/>
    </source>
</evidence>
<evidence type="ECO:0000313" key="2">
    <source>
        <dbReference type="Proteomes" id="UP001168579"/>
    </source>
</evidence>
<gene>
    <name evidence="1" type="ORF">Q2T41_08005</name>
</gene>
<comment type="caution">
    <text evidence="1">The sequence shown here is derived from an EMBL/GenBank/DDBJ whole genome shotgun (WGS) entry which is preliminary data.</text>
</comment>
<dbReference type="RefSeq" id="WP_304435647.1">
    <property type="nucleotide sequence ID" value="NZ_JAUKUC010000001.1"/>
</dbReference>
<sequence length="547" mass="63797">MKKLLLLVFVFSMLTACDEEEIIVNEIELKDITSNILINNPIIYESTDVNITVENNSGAIESIVVYFNDEILLNLENDSNVNFSFNPELYPTGSANIKIEIIEKSGSIISKDYPITIHRKLLDVELDNYFFRIGNKDFMIFASAYDGSLLATRLIDSTPTSFVLSTEVDIDLETPYMFTIASRNEFVDIEYANLYTVMDVTRSSFNEFRPKSPRRSEYSKQYKLNTIGFSEDVIIEGSINPGYSTGYDHLDFSFSLIKYEYFNEENTIDNYYINAYNRNTRQVSHMWINHDTLLNNQELNANELSTEDQIEGFVDTNYSDGLENDHTRGLQIRGYQNGKDFKNNNYHEIWRSGHTTIQSPDMYIQSIEDYVLNTSFYKYSHFLRLEDYITNRVGIPLEKYNIPNWDLDFQIIDRQINLTVNGSGHNVGKLLISSGNSVDEIPTVEGKLNYYTWNINFDSNKTSIITLPEVPQEIKNWSFGKFYNSSNLNVKWFRVERYENIEDYDNYLNQIIRENKILFQVSPLFEAKFISNDKYSNFMFDSDTFFD</sequence>
<proteinExistence type="predicted"/>
<dbReference type="PROSITE" id="PS51257">
    <property type="entry name" value="PROKAR_LIPOPROTEIN"/>
    <property type="match status" value="1"/>
</dbReference>
<dbReference type="Proteomes" id="UP001168579">
    <property type="component" value="Unassembled WGS sequence"/>
</dbReference>
<reference evidence="1" key="2">
    <citation type="submission" date="2023-06" db="EMBL/GenBank/DDBJ databases">
        <authorList>
            <person name="Lucena T."/>
            <person name="Sun Q."/>
        </authorList>
    </citation>
    <scope>NUCLEOTIDE SEQUENCE</scope>
    <source>
        <strain evidence="1">CECT 8869</strain>
    </source>
</reference>
<reference evidence="1" key="1">
    <citation type="journal article" date="2014" name="Int. J. Syst. Evol. Microbiol.">
        <title>Complete genome of a new Firmicutes species belonging to the dominant human colonic microbiota ('Ruminococcus bicirculans') reveals two chromosomes and a selective capacity to utilize plant glucans.</title>
        <authorList>
            <consortium name="NISC Comparative Sequencing Program"/>
            <person name="Wegmann U."/>
            <person name="Louis P."/>
            <person name="Goesmann A."/>
            <person name="Henrissat B."/>
            <person name="Duncan S.H."/>
            <person name="Flint H.J."/>
        </authorList>
    </citation>
    <scope>NUCLEOTIDE SEQUENCE</scope>
    <source>
        <strain evidence="1">CECT 8869</strain>
    </source>
</reference>
<organism evidence="1 2">
    <name type="scientific">Maribacter confluentis</name>
    <dbReference type="NCBI Taxonomy" id="1656093"/>
    <lineage>
        <taxon>Bacteria</taxon>
        <taxon>Pseudomonadati</taxon>
        <taxon>Bacteroidota</taxon>
        <taxon>Flavobacteriia</taxon>
        <taxon>Flavobacteriales</taxon>
        <taxon>Flavobacteriaceae</taxon>
        <taxon>Maribacter</taxon>
    </lineage>
</organism>
<name>A0ABT8RP44_9FLAO</name>
<dbReference type="EMBL" id="JAUKUC010000001">
    <property type="protein sequence ID" value="MDO1512595.1"/>
    <property type="molecule type" value="Genomic_DNA"/>
</dbReference>
<protein>
    <submittedName>
        <fullName evidence="1">Uncharacterized protein</fullName>
    </submittedName>
</protein>
<accession>A0ABT8RP44</accession>
<keyword evidence="2" id="KW-1185">Reference proteome</keyword>